<dbReference type="EMBL" id="CAJOBQ010000675">
    <property type="protein sequence ID" value="CAF4400549.1"/>
    <property type="molecule type" value="Genomic_DNA"/>
</dbReference>
<reference evidence="1" key="1">
    <citation type="submission" date="2021-02" db="EMBL/GenBank/DDBJ databases">
        <authorList>
            <person name="Nowell W R."/>
        </authorList>
    </citation>
    <scope>NUCLEOTIDE SEQUENCE</scope>
</reference>
<dbReference type="Proteomes" id="UP000663869">
    <property type="component" value="Unassembled WGS sequence"/>
</dbReference>
<dbReference type="EMBL" id="CAJNYU010000186">
    <property type="protein sequence ID" value="CAF3339023.1"/>
    <property type="molecule type" value="Genomic_DNA"/>
</dbReference>
<evidence type="ECO:0000313" key="1">
    <source>
        <dbReference type="EMBL" id="CAF3339023.1"/>
    </source>
</evidence>
<dbReference type="AlphaFoldDB" id="A0A817V8S7"/>
<evidence type="ECO:0000313" key="3">
    <source>
        <dbReference type="Proteomes" id="UP000663869"/>
    </source>
</evidence>
<name>A0A817V8S7_9BILA</name>
<sequence length="457" mass="53921">MCCLGPNRSILTILDETFAFDSNAEIYRTLENSDIKSNDIIEFANGWYAYPDLNTFDSPLLLATLTLRNIKPSKALSPWNTKLDNSTTIPLTEIATRQLEALFNLSQLLFGLARGEQSNYTFRDLQLGHPPRRFREAGFNKFPNNNRSTDFFGTFQLIVNDILKSGAIDIVYMMYKDPRIRCVKQKSLDLLTNITTINEVGYFILDRYCQFLIQLIQGIRDGHLIEEKIPSLSVLIRLCKVIVEKNLLNHYQHLIDMQFIDILIDLFEYQQYKTNESIVYFIKFESLALQCLYIMLQCASHVDMWSEKAQIRLVNYCCTILYKSILDDDDDDKCDDYSKRIEINHILYAEQHEMTHSLSYSILTFLSIVRCRKEIGRFYRENEHFRELLNAMRQKYNSRNKYLSRDSSISSALDQLINSMFDRHELKKKKKYYYHRHIHLHYYHTLDLSHLQKVADQ</sequence>
<evidence type="ECO:0000313" key="2">
    <source>
        <dbReference type="EMBL" id="CAF4400549.1"/>
    </source>
</evidence>
<dbReference type="Proteomes" id="UP000663862">
    <property type="component" value="Unassembled WGS sequence"/>
</dbReference>
<gene>
    <name evidence="1" type="ORF">FME351_LOCUS3409</name>
    <name evidence="2" type="ORF">TSG867_LOCUS12958</name>
</gene>
<comment type="caution">
    <text evidence="1">The sequence shown here is derived from an EMBL/GenBank/DDBJ whole genome shotgun (WGS) entry which is preliminary data.</text>
</comment>
<protein>
    <submittedName>
        <fullName evidence="1">Uncharacterized protein</fullName>
    </submittedName>
</protein>
<organism evidence="1 3">
    <name type="scientific">Rotaria socialis</name>
    <dbReference type="NCBI Taxonomy" id="392032"/>
    <lineage>
        <taxon>Eukaryota</taxon>
        <taxon>Metazoa</taxon>
        <taxon>Spiralia</taxon>
        <taxon>Gnathifera</taxon>
        <taxon>Rotifera</taxon>
        <taxon>Eurotatoria</taxon>
        <taxon>Bdelloidea</taxon>
        <taxon>Philodinida</taxon>
        <taxon>Philodinidae</taxon>
        <taxon>Rotaria</taxon>
    </lineage>
</organism>
<proteinExistence type="predicted"/>
<accession>A0A817V8S7</accession>